<reference evidence="1" key="2">
    <citation type="submission" date="2025-03" db="EMBL/GenBank/DDBJ databases">
        <authorList>
            <consortium name="ELIXIR-Norway"/>
            <consortium name="Elixir Norway"/>
        </authorList>
    </citation>
    <scope>NUCLEOTIDE SEQUENCE</scope>
</reference>
<accession>A0AC59ZZD5</accession>
<proteinExistence type="predicted"/>
<name>A0AC59ZZD5_RANTA</name>
<evidence type="ECO:0000313" key="2">
    <source>
        <dbReference type="Proteomes" id="UP001162501"/>
    </source>
</evidence>
<dbReference type="Proteomes" id="UP001162501">
    <property type="component" value="Chromosome 6"/>
</dbReference>
<gene>
    <name evidence="1" type="ORF">MRATA1EN22A_LOCUS24756</name>
</gene>
<dbReference type="EMBL" id="OX596090">
    <property type="protein sequence ID" value="CAN0536191.1"/>
    <property type="molecule type" value="Genomic_DNA"/>
</dbReference>
<protein>
    <submittedName>
        <fullName evidence="1">Uncharacterized protein</fullName>
    </submittedName>
</protein>
<reference evidence="1" key="1">
    <citation type="submission" date="2023-05" db="EMBL/GenBank/DDBJ databases">
        <authorList>
            <consortium name="ELIXIR-Norway"/>
        </authorList>
    </citation>
    <scope>NUCLEOTIDE SEQUENCE</scope>
</reference>
<evidence type="ECO:0000313" key="1">
    <source>
        <dbReference type="EMBL" id="CAN0536191.1"/>
    </source>
</evidence>
<sequence length="90" mass="10026">MSSVALLRFRQETALRMLLFWADGSVASQQRTLNAGRSDEGLLDDRTVGSSDEYVLDCIPDRELPERGDLGAKLMQEGQTERLPWEGRGG</sequence>
<organism evidence="1 2">
    <name type="scientific">Rangifer tarandus platyrhynchus</name>
    <name type="common">Svalbard reindeer</name>
    <dbReference type="NCBI Taxonomy" id="3082113"/>
    <lineage>
        <taxon>Eukaryota</taxon>
        <taxon>Metazoa</taxon>
        <taxon>Chordata</taxon>
        <taxon>Craniata</taxon>
        <taxon>Vertebrata</taxon>
        <taxon>Euteleostomi</taxon>
        <taxon>Mammalia</taxon>
        <taxon>Eutheria</taxon>
        <taxon>Laurasiatheria</taxon>
        <taxon>Artiodactyla</taxon>
        <taxon>Ruminantia</taxon>
        <taxon>Pecora</taxon>
        <taxon>Cervidae</taxon>
        <taxon>Odocoileinae</taxon>
        <taxon>Rangifer</taxon>
    </lineage>
</organism>